<reference evidence="2" key="1">
    <citation type="submission" date="2016-11" db="UniProtKB">
        <authorList>
            <consortium name="WormBaseParasite"/>
        </authorList>
    </citation>
    <scope>IDENTIFICATION</scope>
    <source>
        <strain evidence="2">KR3021</strain>
    </source>
</reference>
<sequence length="140" mass="15196">MWDPMYGPMGHPYGQQMPMMNMPMQMGMPMHTQVALPIGMRAGYPMMARGRPELGGNIAQISGVQTVGGSPEFARVSLLNFLNDKDNFNAQGCGYDGFREMCHDALNICKGGCKDFSNSIGVHDCRCVPLGYANIIASLG</sequence>
<name>A0AC35UIM0_9BILA</name>
<proteinExistence type="predicted"/>
<evidence type="ECO:0000313" key="2">
    <source>
        <dbReference type="WBParaSite" id="RSKR_0001166400.1"/>
    </source>
</evidence>
<evidence type="ECO:0000313" key="1">
    <source>
        <dbReference type="Proteomes" id="UP000095286"/>
    </source>
</evidence>
<dbReference type="WBParaSite" id="RSKR_0001166400.1">
    <property type="protein sequence ID" value="RSKR_0001166400.1"/>
    <property type="gene ID" value="RSKR_0001166400"/>
</dbReference>
<dbReference type="Proteomes" id="UP000095286">
    <property type="component" value="Unplaced"/>
</dbReference>
<protein>
    <submittedName>
        <fullName evidence="2">Uncharacterized protein</fullName>
    </submittedName>
</protein>
<accession>A0AC35UIM0</accession>
<organism evidence="1 2">
    <name type="scientific">Rhabditophanes sp. KR3021</name>
    <dbReference type="NCBI Taxonomy" id="114890"/>
    <lineage>
        <taxon>Eukaryota</taxon>
        <taxon>Metazoa</taxon>
        <taxon>Ecdysozoa</taxon>
        <taxon>Nematoda</taxon>
        <taxon>Chromadorea</taxon>
        <taxon>Rhabditida</taxon>
        <taxon>Tylenchina</taxon>
        <taxon>Panagrolaimomorpha</taxon>
        <taxon>Strongyloidoidea</taxon>
        <taxon>Alloionematidae</taxon>
        <taxon>Rhabditophanes</taxon>
    </lineage>
</organism>